<evidence type="ECO:0000256" key="4">
    <source>
        <dbReference type="ARBA" id="ARBA00023268"/>
    </source>
</evidence>
<dbReference type="EMBL" id="FOHV01000002">
    <property type="protein sequence ID" value="SES71111.1"/>
    <property type="molecule type" value="Genomic_DNA"/>
</dbReference>
<feature type="chain" id="PRO_5017483985" description="Multifunctional fusion protein" evidence="11">
    <location>
        <begin position="34"/>
        <end position="408"/>
    </location>
</feature>
<keyword evidence="14" id="KW-1185">Reference proteome</keyword>
<reference evidence="14" key="1">
    <citation type="submission" date="2016-10" db="EMBL/GenBank/DDBJ databases">
        <authorList>
            <person name="Varghese N."/>
            <person name="Submissions S."/>
        </authorList>
    </citation>
    <scope>NUCLEOTIDE SEQUENCE [LARGE SCALE GENOMIC DNA]</scope>
    <source>
        <strain evidence="14">DSM 18579</strain>
    </source>
</reference>
<dbReference type="STRING" id="1123402.SAMN02583745_00293"/>
<comment type="caution">
    <text evidence="9">Lacks conserved residue(s) required for the propagation of feature annotation.</text>
</comment>
<dbReference type="GO" id="GO:0030091">
    <property type="term" value="P:protein repair"/>
    <property type="evidence" value="ECO:0007669"/>
    <property type="project" value="InterPro"/>
</dbReference>
<dbReference type="GO" id="GO:0006979">
    <property type="term" value="P:response to oxidative stress"/>
    <property type="evidence" value="ECO:0007669"/>
    <property type="project" value="InterPro"/>
</dbReference>
<dbReference type="PANTHER" id="PTHR10173">
    <property type="entry name" value="METHIONINE SULFOXIDE REDUCTASE"/>
    <property type="match status" value="1"/>
</dbReference>
<comment type="similarity">
    <text evidence="2">In the N-terminal section; belongs to the MsrA Met sulfoxide reductase family.</text>
</comment>
<dbReference type="GO" id="GO:0033744">
    <property type="term" value="F:L-methionine:thioredoxin-disulfide S-oxidoreductase activity"/>
    <property type="evidence" value="ECO:0007669"/>
    <property type="project" value="RHEA"/>
</dbReference>
<keyword evidence="4" id="KW-0511">Multifunctional enzyme</keyword>
<evidence type="ECO:0000256" key="7">
    <source>
        <dbReference type="ARBA" id="ARBA00048488"/>
    </source>
</evidence>
<protein>
    <recommendedName>
        <fullName evidence="9 10">Multifunctional fusion protein</fullName>
    </recommendedName>
    <domain>
        <recommendedName>
            <fullName evidence="10">Peptide methionine sulfoxide reductase MsrA</fullName>
            <shortName evidence="10">Protein-methionine-S-oxide reductase</shortName>
            <ecNumber evidence="10">1.8.4.11</ecNumber>
        </recommendedName>
        <alternativeName>
            <fullName evidence="10">Peptide-methionine (S)-S-oxide reductase</fullName>
            <shortName evidence="10">Peptide Met(O) reductase</shortName>
        </alternativeName>
    </domain>
    <domain>
        <recommendedName>
            <fullName evidence="9">Peptide methionine sulfoxide reductase MsrB</fullName>
            <ecNumber evidence="9">1.8.4.12</ecNumber>
        </recommendedName>
        <alternativeName>
            <fullName evidence="9">Peptide-methionine (R)-S-oxide reductase</fullName>
        </alternativeName>
    </domain>
</protein>
<sequence length="408" mass="46283">MNRSNSISNRFIALLGVCILSPALYFASMHSNADNKEVNKTDANYETSVLAGGCFWCTEADMEKVPGVIDVVSGYSGGTIPNPTYDAVSSGTTGHIEVIEVTYDPSVLSYEAMLDAFLRGIDPTDDQGSFVDRGPQYRPAIFYKNEQEKQQAASFLAEIDKAGIFKKPLKTELIPFDTFYVAEEYHQDYYINNPLRYRYYRHGSGRDQYLDEIFGPDRKTAPKTLRQMIDEKNKLSSNVPEQVEFRTVNQASDMDEPKYFRPSDEEIKQKLNDIQYKVTQKDGTERPFDNPYWDNEEAGIYVDIVSGEPLFSSTDKYDSGTGWPSFTKPIDENFITTKEDNSWFATRIEVRSKFADSHLGHVFDDGPAPTGLRYCMNSASMLFIPKDELAEKGYGKYSVLFENQDKAL</sequence>
<evidence type="ECO:0000259" key="12">
    <source>
        <dbReference type="PROSITE" id="PS51790"/>
    </source>
</evidence>
<organism evidence="13 14">
    <name type="scientific">Thorsellia anophelis DSM 18579</name>
    <dbReference type="NCBI Taxonomy" id="1123402"/>
    <lineage>
        <taxon>Bacteria</taxon>
        <taxon>Pseudomonadati</taxon>
        <taxon>Pseudomonadota</taxon>
        <taxon>Gammaproteobacteria</taxon>
        <taxon>Enterobacterales</taxon>
        <taxon>Thorselliaceae</taxon>
        <taxon>Thorsellia</taxon>
    </lineage>
</organism>
<dbReference type="InterPro" id="IPR002569">
    <property type="entry name" value="Met_Sox_Rdtase_MsrA_dom"/>
</dbReference>
<proteinExistence type="inferred from homology"/>
<dbReference type="OrthoDB" id="4174719at2"/>
<dbReference type="Gene3D" id="3.30.1060.10">
    <property type="entry name" value="Peptide methionine sulphoxide reductase MsrA"/>
    <property type="match status" value="1"/>
</dbReference>
<dbReference type="NCBIfam" id="TIGR00357">
    <property type="entry name" value="peptide-methionine (R)-S-oxide reductase MsrB"/>
    <property type="match status" value="1"/>
</dbReference>
<evidence type="ECO:0000256" key="5">
    <source>
        <dbReference type="ARBA" id="ARBA00024679"/>
    </source>
</evidence>
<dbReference type="Gene3D" id="2.170.150.20">
    <property type="entry name" value="Peptide methionine sulfoxide reductase"/>
    <property type="match status" value="1"/>
</dbReference>
<evidence type="ECO:0000256" key="10">
    <source>
        <dbReference type="HAMAP-Rule" id="MF_01401"/>
    </source>
</evidence>
<evidence type="ECO:0000256" key="9">
    <source>
        <dbReference type="HAMAP-Rule" id="MF_01400"/>
    </source>
</evidence>
<gene>
    <name evidence="9" type="primary">msrB</name>
    <name evidence="10" type="synonym">msrA</name>
    <name evidence="13" type="ORF">SAMN02583745_00293</name>
</gene>
<dbReference type="SUPFAM" id="SSF55068">
    <property type="entry name" value="Peptide methionine sulfoxide reductase"/>
    <property type="match status" value="1"/>
</dbReference>
<dbReference type="RefSeq" id="WP_093317082.1">
    <property type="nucleotide sequence ID" value="NZ_FOHV01000002.1"/>
</dbReference>
<feature type="signal peptide" evidence="11">
    <location>
        <begin position="1"/>
        <end position="33"/>
    </location>
</feature>
<dbReference type="InterPro" id="IPR011057">
    <property type="entry name" value="Mss4-like_sf"/>
</dbReference>
<evidence type="ECO:0000256" key="6">
    <source>
        <dbReference type="ARBA" id="ARBA00047806"/>
    </source>
</evidence>
<dbReference type="GO" id="GO:0008113">
    <property type="term" value="F:peptide-methionine (S)-S-oxide reductase activity"/>
    <property type="evidence" value="ECO:0007669"/>
    <property type="project" value="UniProtKB-UniRule"/>
</dbReference>
<dbReference type="PROSITE" id="PS51790">
    <property type="entry name" value="MSRB"/>
    <property type="match status" value="1"/>
</dbReference>
<comment type="similarity">
    <text evidence="1">In the C-terminal section; belongs to the MsrB Met sulfoxide reductase family.</text>
</comment>
<dbReference type="Proteomes" id="UP000242642">
    <property type="component" value="Unassembled WGS sequence"/>
</dbReference>
<evidence type="ECO:0000256" key="2">
    <source>
        <dbReference type="ARBA" id="ARBA00011017"/>
    </source>
</evidence>
<dbReference type="EC" id="1.8.4.12" evidence="9"/>
<evidence type="ECO:0000256" key="11">
    <source>
        <dbReference type="SAM" id="SignalP"/>
    </source>
</evidence>
<dbReference type="AlphaFoldDB" id="A0A1H9YPY5"/>
<dbReference type="Pfam" id="PF01625">
    <property type="entry name" value="PMSR"/>
    <property type="match status" value="1"/>
</dbReference>
<dbReference type="PANTHER" id="PTHR10173:SF59">
    <property type="entry name" value="PEPTIDE METHIONINE SULFOXIDE REDUCTASE MSRA_MSRB"/>
    <property type="match status" value="1"/>
</dbReference>
<feature type="active site" evidence="10">
    <location>
        <position position="54"/>
    </location>
</feature>
<dbReference type="Pfam" id="PF01641">
    <property type="entry name" value="SelR"/>
    <property type="match status" value="1"/>
</dbReference>
<dbReference type="HAMAP" id="MF_01400">
    <property type="entry name" value="MsrB"/>
    <property type="match status" value="1"/>
</dbReference>
<evidence type="ECO:0000256" key="1">
    <source>
        <dbReference type="ARBA" id="ARBA00008076"/>
    </source>
</evidence>
<feature type="domain" description="MsrB" evidence="12">
    <location>
        <begin position="264"/>
        <end position="386"/>
    </location>
</feature>
<dbReference type="NCBIfam" id="TIGR00401">
    <property type="entry name" value="msrA"/>
    <property type="match status" value="1"/>
</dbReference>
<comment type="catalytic activity">
    <reaction evidence="6 10">
        <text>L-methionyl-[protein] + [thioredoxin]-disulfide + H2O = L-methionyl-(S)-S-oxide-[protein] + [thioredoxin]-dithiol</text>
        <dbReference type="Rhea" id="RHEA:14217"/>
        <dbReference type="Rhea" id="RHEA-COMP:10698"/>
        <dbReference type="Rhea" id="RHEA-COMP:10700"/>
        <dbReference type="Rhea" id="RHEA-COMP:12313"/>
        <dbReference type="Rhea" id="RHEA-COMP:12315"/>
        <dbReference type="ChEBI" id="CHEBI:15377"/>
        <dbReference type="ChEBI" id="CHEBI:16044"/>
        <dbReference type="ChEBI" id="CHEBI:29950"/>
        <dbReference type="ChEBI" id="CHEBI:44120"/>
        <dbReference type="ChEBI" id="CHEBI:50058"/>
        <dbReference type="EC" id="1.8.4.11"/>
    </reaction>
</comment>
<dbReference type="SUPFAM" id="SSF51316">
    <property type="entry name" value="Mss4-like"/>
    <property type="match status" value="1"/>
</dbReference>
<name>A0A1H9YPY5_9GAMM</name>
<dbReference type="EC" id="1.8.4.11" evidence="10"/>
<dbReference type="HAMAP" id="MF_01401">
    <property type="entry name" value="MsrA"/>
    <property type="match status" value="1"/>
</dbReference>
<dbReference type="GO" id="GO:0033743">
    <property type="term" value="F:peptide-methionine (R)-S-oxide reductase activity"/>
    <property type="evidence" value="ECO:0007669"/>
    <property type="project" value="UniProtKB-UniRule"/>
</dbReference>
<dbReference type="GO" id="GO:0005737">
    <property type="term" value="C:cytoplasm"/>
    <property type="evidence" value="ECO:0007669"/>
    <property type="project" value="TreeGrafter"/>
</dbReference>
<dbReference type="InterPro" id="IPR002579">
    <property type="entry name" value="Met_Sox_Rdtase_MsrB_dom"/>
</dbReference>
<keyword evidence="3 9" id="KW-0560">Oxidoreductase</keyword>
<dbReference type="InterPro" id="IPR036509">
    <property type="entry name" value="Met_Sox_Rdtase_MsrA_sf"/>
</dbReference>
<comment type="catalytic activity">
    <reaction evidence="8 10">
        <text>[thioredoxin]-disulfide + L-methionine + H2O = L-methionine (S)-S-oxide + [thioredoxin]-dithiol</text>
        <dbReference type="Rhea" id="RHEA:19993"/>
        <dbReference type="Rhea" id="RHEA-COMP:10698"/>
        <dbReference type="Rhea" id="RHEA-COMP:10700"/>
        <dbReference type="ChEBI" id="CHEBI:15377"/>
        <dbReference type="ChEBI" id="CHEBI:29950"/>
        <dbReference type="ChEBI" id="CHEBI:50058"/>
        <dbReference type="ChEBI" id="CHEBI:57844"/>
        <dbReference type="ChEBI" id="CHEBI:58772"/>
        <dbReference type="EC" id="1.8.4.11"/>
    </reaction>
</comment>
<feature type="active site" description="Nucleophile" evidence="9">
    <location>
        <position position="375"/>
    </location>
</feature>
<evidence type="ECO:0000256" key="8">
    <source>
        <dbReference type="ARBA" id="ARBA00048782"/>
    </source>
</evidence>
<dbReference type="FunFam" id="2.170.150.20:FF:000003">
    <property type="entry name" value="Peptide methionine sulfoxide reductase MsrB"/>
    <property type="match status" value="1"/>
</dbReference>
<evidence type="ECO:0000256" key="3">
    <source>
        <dbReference type="ARBA" id="ARBA00023002"/>
    </source>
</evidence>
<dbReference type="InterPro" id="IPR028427">
    <property type="entry name" value="Met_Sox_Rdtase_MsrB"/>
</dbReference>
<accession>A0A1H9YPY5</accession>
<keyword evidence="11" id="KW-0732">Signal</keyword>
<comment type="catalytic activity">
    <reaction evidence="7 9">
        <text>L-methionyl-[protein] + [thioredoxin]-disulfide + H2O = L-methionyl-(R)-S-oxide-[protein] + [thioredoxin]-dithiol</text>
        <dbReference type="Rhea" id="RHEA:24164"/>
        <dbReference type="Rhea" id="RHEA-COMP:10698"/>
        <dbReference type="Rhea" id="RHEA-COMP:10700"/>
        <dbReference type="Rhea" id="RHEA-COMP:12313"/>
        <dbReference type="Rhea" id="RHEA-COMP:12314"/>
        <dbReference type="ChEBI" id="CHEBI:15377"/>
        <dbReference type="ChEBI" id="CHEBI:16044"/>
        <dbReference type="ChEBI" id="CHEBI:29950"/>
        <dbReference type="ChEBI" id="CHEBI:45764"/>
        <dbReference type="ChEBI" id="CHEBI:50058"/>
        <dbReference type="EC" id="1.8.4.12"/>
    </reaction>
</comment>
<comment type="similarity">
    <text evidence="10">Belongs to the MsrA Met sulfoxide reductase family.</text>
</comment>
<comment type="similarity">
    <text evidence="9">Belongs to the MsrB Met sulfoxide reductase family.</text>
</comment>
<evidence type="ECO:0000313" key="13">
    <source>
        <dbReference type="EMBL" id="SES71111.1"/>
    </source>
</evidence>
<comment type="function">
    <text evidence="5 10">Has an important function as a repair enzyme for proteins that have been inactivated by oxidation. Catalyzes the reversible oxidation-reduction of methionine sulfoxide in proteins to methionine.</text>
</comment>
<evidence type="ECO:0000313" key="14">
    <source>
        <dbReference type="Proteomes" id="UP000242642"/>
    </source>
</evidence>